<protein>
    <recommendedName>
        <fullName evidence="7">Acetyltransferase</fullName>
        <ecNumber evidence="7">2.3.1.-</ecNumber>
    </recommendedName>
</protein>
<dbReference type="EC" id="2.3.1.-" evidence="7"/>
<dbReference type="Proteomes" id="UP000182692">
    <property type="component" value="Unassembled WGS sequence"/>
</dbReference>
<evidence type="ECO:0000256" key="1">
    <source>
        <dbReference type="ARBA" id="ARBA00007274"/>
    </source>
</evidence>
<dbReference type="STRING" id="1121869.SAMN03084138_01577"/>
<evidence type="ECO:0000256" key="3">
    <source>
        <dbReference type="ARBA" id="ARBA00022679"/>
    </source>
</evidence>
<name>A0A1I5NH05_9GAMM</name>
<sequence length="195" mass="21340">MKTEKQKMLSGELYRASDPELVADKTRCREAMRRFNQSLPDTDEWRIAKRDLLPNACETLYAEPPFYCDYGQHITVGKGVFMNFSCTILDVAPVTIGDNVMMANNVQLLTATHPLDVQRRVGNLEEYGLPITIGKNSWIGGGVIVLPGVTIGKNCVIGAGSVVNKSIPDNSVAVGNPCRVVKTLLEDEVALKTAE</sequence>
<keyword evidence="3 7" id="KW-0808">Transferase</keyword>
<dbReference type="InterPro" id="IPR039369">
    <property type="entry name" value="LacA-like"/>
</dbReference>
<proteinExistence type="inferred from homology"/>
<evidence type="ECO:0000256" key="5">
    <source>
        <dbReference type="ARBA" id="ARBA00023315"/>
    </source>
</evidence>
<dbReference type="InterPro" id="IPR001451">
    <property type="entry name" value="Hexapep"/>
</dbReference>
<organism evidence="9 10">
    <name type="scientific">Enterovibrio norvegicus DSM 15893</name>
    <dbReference type="NCBI Taxonomy" id="1121869"/>
    <lineage>
        <taxon>Bacteria</taxon>
        <taxon>Pseudomonadati</taxon>
        <taxon>Pseudomonadota</taxon>
        <taxon>Gammaproteobacteria</taxon>
        <taxon>Vibrionales</taxon>
        <taxon>Vibrionaceae</taxon>
        <taxon>Enterovibrio</taxon>
    </lineage>
</organism>
<dbReference type="Pfam" id="PF00132">
    <property type="entry name" value="Hexapep"/>
    <property type="match status" value="1"/>
</dbReference>
<dbReference type="InterPro" id="IPR011004">
    <property type="entry name" value="Trimer_LpxA-like_sf"/>
</dbReference>
<keyword evidence="4" id="KW-0677">Repeat</keyword>
<dbReference type="OrthoDB" id="9815592at2"/>
<evidence type="ECO:0000256" key="7">
    <source>
        <dbReference type="RuleBase" id="RU367021"/>
    </source>
</evidence>
<dbReference type="FunFam" id="2.160.10.10:FF:000025">
    <property type="entry name" value="Hexapeptide-repeat containing-acetyltransferase"/>
    <property type="match status" value="1"/>
</dbReference>
<dbReference type="GeneID" id="35871754"/>
<keyword evidence="5 7" id="KW-0012">Acyltransferase</keyword>
<dbReference type="InterPro" id="IPR024688">
    <property type="entry name" value="Mac_dom"/>
</dbReference>
<dbReference type="EMBL" id="FOWR01000010">
    <property type="protein sequence ID" value="SFP20997.1"/>
    <property type="molecule type" value="Genomic_DNA"/>
</dbReference>
<feature type="domain" description="Maltose/galactoside acetyltransferase" evidence="8">
    <location>
        <begin position="5"/>
        <end position="58"/>
    </location>
</feature>
<dbReference type="Pfam" id="PF12464">
    <property type="entry name" value="Mac"/>
    <property type="match status" value="1"/>
</dbReference>
<evidence type="ECO:0000313" key="9">
    <source>
        <dbReference type="EMBL" id="SFP20997.1"/>
    </source>
</evidence>
<dbReference type="RefSeq" id="WP_017012066.1">
    <property type="nucleotide sequence ID" value="NZ_FOWR01000010.1"/>
</dbReference>
<gene>
    <name evidence="9" type="ORF">SAMN03084138_01577</name>
</gene>
<evidence type="ECO:0000256" key="2">
    <source>
        <dbReference type="ARBA" id="ARBA00022458"/>
    </source>
</evidence>
<dbReference type="PANTHER" id="PTHR43017">
    <property type="entry name" value="GALACTOSIDE O-ACETYLTRANSFERASE"/>
    <property type="match status" value="1"/>
</dbReference>
<evidence type="ECO:0000259" key="8">
    <source>
        <dbReference type="SMART" id="SM01266"/>
    </source>
</evidence>
<evidence type="ECO:0000256" key="4">
    <source>
        <dbReference type="ARBA" id="ARBA00022737"/>
    </source>
</evidence>
<dbReference type="SUPFAM" id="SSF51161">
    <property type="entry name" value="Trimeric LpxA-like enzymes"/>
    <property type="match status" value="1"/>
</dbReference>
<accession>A0A1I5NH05</accession>
<comment type="function">
    <text evidence="6">Acetyltransferase implicated in the O-acetylation of Nod factors.</text>
</comment>
<evidence type="ECO:0000256" key="6">
    <source>
        <dbReference type="ARBA" id="ARBA00055587"/>
    </source>
</evidence>
<evidence type="ECO:0000313" key="10">
    <source>
        <dbReference type="Proteomes" id="UP000182692"/>
    </source>
</evidence>
<reference evidence="9 10" key="1">
    <citation type="submission" date="2016-10" db="EMBL/GenBank/DDBJ databases">
        <authorList>
            <person name="de Groot N.N."/>
        </authorList>
    </citation>
    <scope>NUCLEOTIDE SEQUENCE [LARGE SCALE GENOMIC DNA]</scope>
    <source>
        <strain evidence="9 10">DSM 15893</strain>
    </source>
</reference>
<dbReference type="GO" id="GO:0008870">
    <property type="term" value="F:galactoside O-acetyltransferase activity"/>
    <property type="evidence" value="ECO:0007669"/>
    <property type="project" value="TreeGrafter"/>
</dbReference>
<dbReference type="SMART" id="SM01266">
    <property type="entry name" value="Mac"/>
    <property type="match status" value="1"/>
</dbReference>
<comment type="similarity">
    <text evidence="1 7">Belongs to the transferase hexapeptide repeat family.</text>
</comment>
<dbReference type="PANTHER" id="PTHR43017:SF1">
    <property type="entry name" value="ACETYLTRANSFERASE YJL218W-RELATED"/>
    <property type="match status" value="1"/>
</dbReference>
<keyword evidence="2" id="KW-0536">Nodulation</keyword>
<dbReference type="Gene3D" id="2.160.10.10">
    <property type="entry name" value="Hexapeptide repeat proteins"/>
    <property type="match status" value="1"/>
</dbReference>
<dbReference type="AlphaFoldDB" id="A0A1I5NH05"/>
<dbReference type="CDD" id="cd03357">
    <property type="entry name" value="LbH_MAT_GAT"/>
    <property type="match status" value="1"/>
</dbReference>